<keyword evidence="3 5" id="KW-1133">Transmembrane helix</keyword>
<evidence type="ECO:0000256" key="2">
    <source>
        <dbReference type="ARBA" id="ARBA00022692"/>
    </source>
</evidence>
<organism evidence="6 7">
    <name type="scientific">Pelagibacterium nitratireducens</name>
    <dbReference type="NCBI Taxonomy" id="1046114"/>
    <lineage>
        <taxon>Bacteria</taxon>
        <taxon>Pseudomonadati</taxon>
        <taxon>Pseudomonadota</taxon>
        <taxon>Alphaproteobacteria</taxon>
        <taxon>Hyphomicrobiales</taxon>
        <taxon>Devosiaceae</taxon>
        <taxon>Pelagibacterium</taxon>
    </lineage>
</organism>
<comment type="subcellular location">
    <subcellularLocation>
        <location evidence="1">Membrane</location>
        <topology evidence="1">Multi-pass membrane protein</topology>
    </subcellularLocation>
</comment>
<evidence type="ECO:0000313" key="7">
    <source>
        <dbReference type="Proteomes" id="UP001369958"/>
    </source>
</evidence>
<evidence type="ECO:0000256" key="1">
    <source>
        <dbReference type="ARBA" id="ARBA00004141"/>
    </source>
</evidence>
<evidence type="ECO:0000256" key="4">
    <source>
        <dbReference type="ARBA" id="ARBA00023136"/>
    </source>
</evidence>
<feature type="transmembrane region" description="Helical" evidence="5">
    <location>
        <begin position="95"/>
        <end position="112"/>
    </location>
</feature>
<dbReference type="InterPro" id="IPR032808">
    <property type="entry name" value="DoxX"/>
</dbReference>
<reference evidence="6 7" key="1">
    <citation type="submission" date="2024-02" db="EMBL/GenBank/DDBJ databases">
        <title>Complete genome sequence of Pelagibacterium nitratireducens ZH15.</title>
        <authorList>
            <person name="Zhao L.H."/>
        </authorList>
    </citation>
    <scope>NUCLEOTIDE SEQUENCE [LARGE SCALE GENOMIC DNA]</scope>
    <source>
        <strain evidence="6 7">ZH15</strain>
    </source>
</reference>
<proteinExistence type="predicted"/>
<keyword evidence="4 5" id="KW-0472">Membrane</keyword>
<evidence type="ECO:0000256" key="5">
    <source>
        <dbReference type="SAM" id="Phobius"/>
    </source>
</evidence>
<dbReference type="RefSeq" id="WP_338608881.1">
    <property type="nucleotide sequence ID" value="NZ_CP146275.1"/>
</dbReference>
<accession>A0ABZ2I548</accession>
<dbReference type="EMBL" id="CP146275">
    <property type="protein sequence ID" value="WWT33354.1"/>
    <property type="molecule type" value="Genomic_DNA"/>
</dbReference>
<dbReference type="Proteomes" id="UP001369958">
    <property type="component" value="Chromosome"/>
</dbReference>
<sequence length="134" mass="14291">MNKGKIAYWISTGLLCLIYGLGAVTYIMQRTMVEDGFVQFGYPAYLVTVLIVAKIAAPLAILSRVSVQLSDLAYAGMLFHLLLALSAHLNVGDGGFVPAIVGLALLAISFLTQNQGRKVPSPNVPPAFANRQIA</sequence>
<dbReference type="Pfam" id="PF13564">
    <property type="entry name" value="DoxX_2"/>
    <property type="match status" value="1"/>
</dbReference>
<feature type="transmembrane region" description="Helical" evidence="5">
    <location>
        <begin position="72"/>
        <end position="89"/>
    </location>
</feature>
<evidence type="ECO:0000256" key="3">
    <source>
        <dbReference type="ARBA" id="ARBA00022989"/>
    </source>
</evidence>
<gene>
    <name evidence="6" type="ORF">V6617_02500</name>
</gene>
<name>A0ABZ2I548_9HYPH</name>
<keyword evidence="2 5" id="KW-0812">Transmembrane</keyword>
<keyword evidence="7" id="KW-1185">Reference proteome</keyword>
<evidence type="ECO:0000313" key="6">
    <source>
        <dbReference type="EMBL" id="WWT33354.1"/>
    </source>
</evidence>
<protein>
    <submittedName>
        <fullName evidence="6">DoxX family protein</fullName>
    </submittedName>
</protein>
<feature type="transmembrane region" description="Helical" evidence="5">
    <location>
        <begin position="40"/>
        <end position="60"/>
    </location>
</feature>
<feature type="transmembrane region" description="Helical" evidence="5">
    <location>
        <begin position="7"/>
        <end position="28"/>
    </location>
</feature>